<protein>
    <submittedName>
        <fullName evidence="1">Uncharacterized protein</fullName>
    </submittedName>
</protein>
<comment type="caution">
    <text evidence="1">The sequence shown here is derived from an EMBL/GenBank/DDBJ whole genome shotgun (WGS) entry which is preliminary data.</text>
</comment>
<evidence type="ECO:0000313" key="1">
    <source>
        <dbReference type="EMBL" id="CAD8112477.1"/>
    </source>
</evidence>
<organism evidence="1 2">
    <name type="scientific">Paramecium sonneborni</name>
    <dbReference type="NCBI Taxonomy" id="65129"/>
    <lineage>
        <taxon>Eukaryota</taxon>
        <taxon>Sar</taxon>
        <taxon>Alveolata</taxon>
        <taxon>Ciliophora</taxon>
        <taxon>Intramacronucleata</taxon>
        <taxon>Oligohymenophorea</taxon>
        <taxon>Peniculida</taxon>
        <taxon>Parameciidae</taxon>
        <taxon>Paramecium</taxon>
    </lineage>
</organism>
<sequence>MKDSIQDMNELMLKGIIVSKMSIKFKKNVYKHARSESEWNLHLVE</sequence>
<evidence type="ECO:0000313" key="2">
    <source>
        <dbReference type="Proteomes" id="UP000692954"/>
    </source>
</evidence>
<dbReference type="EMBL" id="CAJJDN010000101">
    <property type="protein sequence ID" value="CAD8112477.1"/>
    <property type="molecule type" value="Genomic_DNA"/>
</dbReference>
<reference evidence="1" key="1">
    <citation type="submission" date="2021-01" db="EMBL/GenBank/DDBJ databases">
        <authorList>
            <consortium name="Genoscope - CEA"/>
            <person name="William W."/>
        </authorList>
    </citation>
    <scope>NUCLEOTIDE SEQUENCE</scope>
</reference>
<name>A0A8S1QBT8_9CILI</name>
<accession>A0A8S1QBT8</accession>
<dbReference type="AlphaFoldDB" id="A0A8S1QBT8"/>
<keyword evidence="2" id="KW-1185">Reference proteome</keyword>
<gene>
    <name evidence="1" type="ORF">PSON_ATCC_30995.1.T1010015</name>
</gene>
<proteinExistence type="predicted"/>
<dbReference type="Proteomes" id="UP000692954">
    <property type="component" value="Unassembled WGS sequence"/>
</dbReference>